<evidence type="ECO:0000256" key="2">
    <source>
        <dbReference type="ARBA" id="ARBA00004651"/>
    </source>
</evidence>
<evidence type="ECO:0000256" key="12">
    <source>
        <dbReference type="ARBA" id="ARBA00023012"/>
    </source>
</evidence>
<dbReference type="SUPFAM" id="SSF55874">
    <property type="entry name" value="ATPase domain of HSP90 chaperone/DNA topoisomerase II/histidine kinase"/>
    <property type="match status" value="1"/>
</dbReference>
<organism evidence="18 19">
    <name type="scientific">Metabacillus elymi</name>
    <dbReference type="NCBI Taxonomy" id="2745198"/>
    <lineage>
        <taxon>Bacteria</taxon>
        <taxon>Bacillati</taxon>
        <taxon>Bacillota</taxon>
        <taxon>Bacilli</taxon>
        <taxon>Bacillales</taxon>
        <taxon>Bacillaceae</taxon>
        <taxon>Metabacillus</taxon>
    </lineage>
</organism>
<dbReference type="EMBL" id="CP055263">
    <property type="protein sequence ID" value="QNF28803.1"/>
    <property type="molecule type" value="Genomic_DNA"/>
</dbReference>
<dbReference type="InterPro" id="IPR050640">
    <property type="entry name" value="Bact_2-comp_sensor_kinase"/>
</dbReference>
<evidence type="ECO:0000256" key="5">
    <source>
        <dbReference type="ARBA" id="ARBA00022553"/>
    </source>
</evidence>
<dbReference type="CDD" id="cd12912">
    <property type="entry name" value="PDC2_MCP_like"/>
    <property type="match status" value="1"/>
</dbReference>
<dbReference type="InterPro" id="IPR003594">
    <property type="entry name" value="HATPase_dom"/>
</dbReference>
<dbReference type="Gene3D" id="3.30.565.10">
    <property type="entry name" value="Histidine kinase-like ATPase, C-terminal domain"/>
    <property type="match status" value="1"/>
</dbReference>
<dbReference type="PROSITE" id="PS50885">
    <property type="entry name" value="HAMP"/>
    <property type="match status" value="1"/>
</dbReference>
<keyword evidence="9 18" id="KW-0418">Kinase</keyword>
<dbReference type="CDD" id="cd06225">
    <property type="entry name" value="HAMP"/>
    <property type="match status" value="1"/>
</dbReference>
<evidence type="ECO:0000256" key="10">
    <source>
        <dbReference type="ARBA" id="ARBA00022840"/>
    </source>
</evidence>
<evidence type="ECO:0000256" key="11">
    <source>
        <dbReference type="ARBA" id="ARBA00022989"/>
    </source>
</evidence>
<dbReference type="PROSITE" id="PS50109">
    <property type="entry name" value="HIS_KIN"/>
    <property type="match status" value="1"/>
</dbReference>
<name>A0ABX6S4V9_9BACI</name>
<keyword evidence="6" id="KW-0808">Transferase</keyword>
<dbReference type="InterPro" id="IPR036890">
    <property type="entry name" value="HATPase_C_sf"/>
</dbReference>
<keyword evidence="8" id="KW-0547">Nucleotide-binding</keyword>
<evidence type="ECO:0000259" key="17">
    <source>
        <dbReference type="PROSITE" id="PS50885"/>
    </source>
</evidence>
<evidence type="ECO:0000313" key="19">
    <source>
        <dbReference type="Proteomes" id="UP000515490"/>
    </source>
</evidence>
<evidence type="ECO:0000256" key="7">
    <source>
        <dbReference type="ARBA" id="ARBA00022692"/>
    </source>
</evidence>
<comment type="catalytic activity">
    <reaction evidence="1">
        <text>ATP + protein L-histidine = ADP + protein N-phospho-L-histidine.</text>
        <dbReference type="EC" id="2.7.13.3"/>
    </reaction>
</comment>
<dbReference type="PANTHER" id="PTHR34220:SF7">
    <property type="entry name" value="SENSOR HISTIDINE KINASE YPDA"/>
    <property type="match status" value="1"/>
</dbReference>
<feature type="transmembrane region" description="Helical" evidence="15">
    <location>
        <begin position="12"/>
        <end position="36"/>
    </location>
</feature>
<evidence type="ECO:0000256" key="4">
    <source>
        <dbReference type="ARBA" id="ARBA00022475"/>
    </source>
</evidence>
<dbReference type="Pfam" id="PF02518">
    <property type="entry name" value="HATPase_c"/>
    <property type="match status" value="1"/>
</dbReference>
<dbReference type="Pfam" id="PF06580">
    <property type="entry name" value="His_kinase"/>
    <property type="match status" value="1"/>
</dbReference>
<keyword evidence="19" id="KW-1185">Reference proteome</keyword>
<proteinExistence type="predicted"/>
<keyword evidence="14" id="KW-0175">Coiled coil</keyword>
<dbReference type="Gene3D" id="3.30.450.20">
    <property type="entry name" value="PAS domain"/>
    <property type="match status" value="2"/>
</dbReference>
<keyword evidence="11 15" id="KW-1133">Transmembrane helix</keyword>
<dbReference type="InterPro" id="IPR010559">
    <property type="entry name" value="Sig_transdc_His_kin_internal"/>
</dbReference>
<evidence type="ECO:0000256" key="14">
    <source>
        <dbReference type="SAM" id="Coils"/>
    </source>
</evidence>
<evidence type="ECO:0000256" key="15">
    <source>
        <dbReference type="SAM" id="Phobius"/>
    </source>
</evidence>
<accession>A0ABX6S4V9</accession>
<dbReference type="SUPFAM" id="SSF158472">
    <property type="entry name" value="HAMP domain-like"/>
    <property type="match status" value="1"/>
</dbReference>
<keyword evidence="10" id="KW-0067">ATP-binding</keyword>
<dbReference type="EC" id="2.7.13.3" evidence="3"/>
<keyword evidence="7 15" id="KW-0812">Transmembrane</keyword>
<dbReference type="Gene3D" id="6.10.340.10">
    <property type="match status" value="1"/>
</dbReference>
<evidence type="ECO:0000256" key="6">
    <source>
        <dbReference type="ARBA" id="ARBA00022679"/>
    </source>
</evidence>
<dbReference type="SMART" id="SM00304">
    <property type="entry name" value="HAMP"/>
    <property type="match status" value="1"/>
</dbReference>
<evidence type="ECO:0000256" key="1">
    <source>
        <dbReference type="ARBA" id="ARBA00000085"/>
    </source>
</evidence>
<gene>
    <name evidence="18" type="ORF">HUW50_15805</name>
</gene>
<dbReference type="InterPro" id="IPR003660">
    <property type="entry name" value="HAMP_dom"/>
</dbReference>
<keyword evidence="5" id="KW-0597">Phosphoprotein</keyword>
<dbReference type="Pfam" id="PF02743">
    <property type="entry name" value="dCache_1"/>
    <property type="match status" value="1"/>
</dbReference>
<evidence type="ECO:0000313" key="18">
    <source>
        <dbReference type="EMBL" id="QNF28803.1"/>
    </source>
</evidence>
<dbReference type="InterPro" id="IPR033479">
    <property type="entry name" value="dCache_1"/>
</dbReference>
<keyword evidence="13 15" id="KW-0472">Membrane</keyword>
<sequence>MIQSFNLLRSFSAKIIVAFLLVILISTLFISLSFYWESNSILKKNVRESTVQITKQTAESLSFILNVGVDTSDFISSDQNIQRAALQLKDKPSYEQNRDSQYIKTLLNNYVYSNSFVKIVYVLKEEGSGWGSGTFSEARLKKIRLSDQEWVKEVKRKDGELVWQGLQYDYFSGGGVSTDLILPIGRVLKDFDTLSNIGLVQVHLDGRSILNTIEELKLGKTGKFFVVDREGRIMIDSNLDMINKKVKNSDLYNHIVGNDSIEFEFAAKGVPYYGVKQPLSNGWMLVGTVPIHEISGQLDSLQSWILFSSVVFSLLAIAIGLFIAGRVTKPVRQLTRTMLHVQQGNFNVRADVNSSDEIGFLSKKFNEMLNEIVNLIQQVESEQNEKHHAELRAVVHRVHPHFLYNTLSTLRWLIDSKQNERASLVLSALTHLLEANMGKSGNIITIGEELDIIRKYLVILELRYEKTFNLEIDIEPETEILLIPRMLLQPLVENAIFHGIVPKNTDGQISIRIHSDDDYIEFIIRDNGLGIRDDKLKELNDPKIAVEKGNIGIGLRHIFDTLRLYYAQHWEWTISNGQERGTTVRILLKKLDIPTKKLGEQEE</sequence>
<feature type="coiled-coil region" evidence="14">
    <location>
        <begin position="365"/>
        <end position="392"/>
    </location>
</feature>
<evidence type="ECO:0000256" key="13">
    <source>
        <dbReference type="ARBA" id="ARBA00023136"/>
    </source>
</evidence>
<feature type="domain" description="HAMP" evidence="17">
    <location>
        <begin position="325"/>
        <end position="377"/>
    </location>
</feature>
<reference evidence="18 19" key="1">
    <citation type="submission" date="2020-06" db="EMBL/GenBank/DDBJ databases">
        <title>Metabacillus dokdonensis sp. nov., isolated from the rhizosphere of Elymus tsukushiensis, a plant native to the Dokdo Islands, Republic of Korea.</title>
        <authorList>
            <person name="Lee S.Y."/>
            <person name="Hwang Y.J."/>
            <person name="Son J.S."/>
            <person name="Ghim S.Y."/>
        </authorList>
    </citation>
    <scope>NUCLEOTIDE SEQUENCE [LARGE SCALE GENOMIC DNA]</scope>
    <source>
        <strain evidence="18 19">KUDC1714</strain>
    </source>
</reference>
<dbReference type="RefSeq" id="WP_083964424.1">
    <property type="nucleotide sequence ID" value="NZ_CP055263.1"/>
</dbReference>
<dbReference type="Pfam" id="PF00672">
    <property type="entry name" value="HAMP"/>
    <property type="match status" value="1"/>
</dbReference>
<keyword evidence="4" id="KW-1003">Cell membrane</keyword>
<dbReference type="PANTHER" id="PTHR34220">
    <property type="entry name" value="SENSOR HISTIDINE KINASE YPDA"/>
    <property type="match status" value="1"/>
</dbReference>
<dbReference type="Proteomes" id="UP000515490">
    <property type="component" value="Chromosome"/>
</dbReference>
<dbReference type="InterPro" id="IPR005467">
    <property type="entry name" value="His_kinase_dom"/>
</dbReference>
<comment type="subcellular location">
    <subcellularLocation>
        <location evidence="2">Cell membrane</location>
        <topology evidence="2">Multi-pass membrane protein</topology>
    </subcellularLocation>
</comment>
<keyword evidence="12" id="KW-0902">Two-component regulatory system</keyword>
<feature type="domain" description="Histidine kinase" evidence="16">
    <location>
        <begin position="398"/>
        <end position="592"/>
    </location>
</feature>
<dbReference type="GO" id="GO:0016301">
    <property type="term" value="F:kinase activity"/>
    <property type="evidence" value="ECO:0007669"/>
    <property type="project" value="UniProtKB-KW"/>
</dbReference>
<evidence type="ECO:0000256" key="8">
    <source>
        <dbReference type="ARBA" id="ARBA00022741"/>
    </source>
</evidence>
<evidence type="ECO:0000256" key="3">
    <source>
        <dbReference type="ARBA" id="ARBA00012438"/>
    </source>
</evidence>
<feature type="transmembrane region" description="Helical" evidence="15">
    <location>
        <begin position="304"/>
        <end position="324"/>
    </location>
</feature>
<protein>
    <recommendedName>
        <fullName evidence="3">histidine kinase</fullName>
        <ecNumber evidence="3">2.7.13.3</ecNumber>
    </recommendedName>
</protein>
<evidence type="ECO:0000259" key="16">
    <source>
        <dbReference type="PROSITE" id="PS50109"/>
    </source>
</evidence>
<evidence type="ECO:0000256" key="9">
    <source>
        <dbReference type="ARBA" id="ARBA00022777"/>
    </source>
</evidence>